<dbReference type="Gene3D" id="3.10.450.50">
    <property type="match status" value="1"/>
</dbReference>
<dbReference type="SUPFAM" id="SSF54427">
    <property type="entry name" value="NTF2-like"/>
    <property type="match status" value="1"/>
</dbReference>
<proteinExistence type="predicted"/>
<reference evidence="3" key="1">
    <citation type="submission" date="2019-06" db="EMBL/GenBank/DDBJ databases">
        <title>Gordonia isolated from sludge of a wastewater treatment plant.</title>
        <authorList>
            <person name="Tamura T."/>
            <person name="Aoyama K."/>
            <person name="Kang Y."/>
            <person name="Saito S."/>
            <person name="Akiyama N."/>
            <person name="Yazawa K."/>
            <person name="Gonoi T."/>
            <person name="Mikami Y."/>
        </authorList>
    </citation>
    <scope>NUCLEOTIDE SEQUENCE [LARGE SCALE GENOMIC DNA]</scope>
    <source>
        <strain evidence="3">NBRC 107696</strain>
    </source>
</reference>
<dbReference type="RefSeq" id="WP_161894781.1">
    <property type="nucleotide sequence ID" value="NZ_BJOV01000003.1"/>
</dbReference>
<name>A0A7I9V765_9ACTN</name>
<dbReference type="InterPro" id="IPR013100">
    <property type="entry name" value="LEH"/>
</dbReference>
<dbReference type="Pfam" id="PF07858">
    <property type="entry name" value="LEH"/>
    <property type="match status" value="1"/>
</dbReference>
<dbReference type="InterPro" id="IPR032710">
    <property type="entry name" value="NTF2-like_dom_sf"/>
</dbReference>
<comment type="caution">
    <text evidence="2">The sequence shown here is derived from an EMBL/GenBank/DDBJ whole genome shotgun (WGS) entry which is preliminary data.</text>
</comment>
<dbReference type="EMBL" id="BJOV01000003">
    <property type="protein sequence ID" value="GEE00911.1"/>
    <property type="molecule type" value="Genomic_DNA"/>
</dbReference>
<sequence length="145" mass="16528">MTSQMPADLVRHFLTALADGDVDGALVDVHDDIVYTNVSLPTVRGMRRFAPIMRKLNSPRMGFDVQFLSVAADGAVVLTERLDELRIGPLRMRFWVCGRFEVRDGQITVWRDYFDFVDFTRGLVRGVLTIPLPRLNRTFDGVGRR</sequence>
<evidence type="ECO:0000313" key="2">
    <source>
        <dbReference type="EMBL" id="GEE00911.1"/>
    </source>
</evidence>
<dbReference type="GO" id="GO:0016787">
    <property type="term" value="F:hydrolase activity"/>
    <property type="evidence" value="ECO:0007669"/>
    <property type="project" value="UniProtKB-KW"/>
</dbReference>
<accession>A0A7I9V765</accession>
<keyword evidence="2" id="KW-0378">Hydrolase</keyword>
<organism evidence="2 3">
    <name type="scientific">Gordonia spumicola</name>
    <dbReference type="NCBI Taxonomy" id="589161"/>
    <lineage>
        <taxon>Bacteria</taxon>
        <taxon>Bacillati</taxon>
        <taxon>Actinomycetota</taxon>
        <taxon>Actinomycetes</taxon>
        <taxon>Mycobacteriales</taxon>
        <taxon>Gordoniaceae</taxon>
        <taxon>Gordonia</taxon>
    </lineage>
</organism>
<protein>
    <submittedName>
        <fullName evidence="2">Epoxide hydrolase EphG</fullName>
    </submittedName>
</protein>
<dbReference type="AlphaFoldDB" id="A0A7I9V765"/>
<dbReference type="OrthoDB" id="9781757at2"/>
<keyword evidence="3" id="KW-1185">Reference proteome</keyword>
<gene>
    <name evidence="2" type="primary">ephG</name>
    <name evidence="2" type="ORF">nbrc107696_13570</name>
</gene>
<evidence type="ECO:0000313" key="3">
    <source>
        <dbReference type="Proteomes" id="UP000444960"/>
    </source>
</evidence>
<evidence type="ECO:0000259" key="1">
    <source>
        <dbReference type="Pfam" id="PF07858"/>
    </source>
</evidence>
<feature type="domain" description="Limonene-1,2-epoxide hydrolase" evidence="1">
    <location>
        <begin position="7"/>
        <end position="125"/>
    </location>
</feature>
<dbReference type="Proteomes" id="UP000444960">
    <property type="component" value="Unassembled WGS sequence"/>
</dbReference>